<keyword evidence="3 4" id="KW-0560">Oxidoreductase</keyword>
<dbReference type="SUPFAM" id="SSF52833">
    <property type="entry name" value="Thioredoxin-like"/>
    <property type="match status" value="1"/>
</dbReference>
<dbReference type="InterPro" id="IPR000889">
    <property type="entry name" value="Glutathione_peroxidase"/>
</dbReference>
<dbReference type="EMBL" id="CAIX01000037">
    <property type="protein sequence ID" value="CCI42678.1"/>
    <property type="molecule type" value="Genomic_DNA"/>
</dbReference>
<proteinExistence type="inferred from homology"/>
<keyword evidence="7" id="KW-1185">Reference proteome</keyword>
<dbReference type="PROSITE" id="PS00763">
    <property type="entry name" value="GLUTATHIONE_PEROXID_2"/>
    <property type="match status" value="1"/>
</dbReference>
<dbReference type="Proteomes" id="UP000053237">
    <property type="component" value="Unassembled WGS sequence"/>
</dbReference>
<feature type="region of interest" description="Disordered" evidence="5">
    <location>
        <begin position="505"/>
        <end position="525"/>
    </location>
</feature>
<feature type="region of interest" description="Disordered" evidence="5">
    <location>
        <begin position="119"/>
        <end position="138"/>
    </location>
</feature>
<gene>
    <name evidence="6" type="ORF">BN9_034620</name>
</gene>
<feature type="region of interest" description="Disordered" evidence="5">
    <location>
        <begin position="153"/>
        <end position="179"/>
    </location>
</feature>
<sequence length="525" mass="57915">MGHATDDIDYSHCQGRIFRRKEAFLSLPSTLQHDAKQCELYLTAHRDETFSVRHHPPLIIKSVYGCKARELIHMILGWLSDVKVSGSITETQEELKQYAYDIVDALLLDGFVAPLKDSEQKPSQLSRSNSISLQAPPQTASVIVDQETISNNVEESAQTDAPTSDVKLESKDTSSSDSTATASKTYFFRENDILIPVAFSDDTRVSVWDVVDGAIFAAVLKRKAGIFATFTQGKDVYVVVNEKKKASYLFEGDTARGTLAILELKENSQVQMDATFFDYGINIWNGEVCVEVLNCISKNTQQQCFDALLQAGASAQEAIVKSQSGAGPSFYELSDMALGTKEVITMDRYKGKVVLVVNVATKSNLATVNFQDLVYLHDKYHHQGLEILAFPCNQFGNNEPGSATDIANIASQYTATFQFFEKGDVNGAEARPIFNFLKSKLPDTFGQFIKWDFAKFLIDREGKPISRFAPKQAPKSLEPAIKKLLFGENAPATTADIPADVEVEGACKSVQTDEPEKLSNSAVED</sequence>
<dbReference type="GO" id="GO:0004601">
    <property type="term" value="F:peroxidase activity"/>
    <property type="evidence" value="ECO:0007669"/>
    <property type="project" value="UniProtKB-KW"/>
</dbReference>
<dbReference type="GO" id="GO:0006979">
    <property type="term" value="P:response to oxidative stress"/>
    <property type="evidence" value="ECO:0007669"/>
    <property type="project" value="InterPro"/>
</dbReference>
<evidence type="ECO:0000313" key="6">
    <source>
        <dbReference type="EMBL" id="CCI42678.1"/>
    </source>
</evidence>
<feature type="compositionally biased region" description="Polar residues" evidence="5">
    <location>
        <begin position="153"/>
        <end position="162"/>
    </location>
</feature>
<name>A0A024G7E6_9STRA</name>
<dbReference type="Pfam" id="PF00255">
    <property type="entry name" value="GSHPx"/>
    <property type="match status" value="1"/>
</dbReference>
<reference evidence="6 7" key="1">
    <citation type="submission" date="2012-05" db="EMBL/GenBank/DDBJ databases">
        <title>Recombination and specialization in a pathogen metapopulation.</title>
        <authorList>
            <person name="Gardiner A."/>
            <person name="Kemen E."/>
            <person name="Schultz-Larsen T."/>
            <person name="MacLean D."/>
            <person name="Van Oosterhout C."/>
            <person name="Jones J.D.G."/>
        </authorList>
    </citation>
    <scope>NUCLEOTIDE SEQUENCE [LARGE SCALE GENOMIC DNA]</scope>
    <source>
        <strain evidence="6 7">Ac Nc2</strain>
    </source>
</reference>
<accession>A0A024G7E6</accession>
<evidence type="ECO:0000256" key="5">
    <source>
        <dbReference type="SAM" id="MobiDB-lite"/>
    </source>
</evidence>
<dbReference type="CDD" id="cd00340">
    <property type="entry name" value="GSH_Peroxidase"/>
    <property type="match status" value="1"/>
</dbReference>
<keyword evidence="2 4" id="KW-0575">Peroxidase</keyword>
<evidence type="ECO:0000256" key="2">
    <source>
        <dbReference type="ARBA" id="ARBA00022559"/>
    </source>
</evidence>
<dbReference type="PANTHER" id="PTHR11592">
    <property type="entry name" value="GLUTATHIONE PEROXIDASE"/>
    <property type="match status" value="1"/>
</dbReference>
<dbReference type="InterPro" id="IPR029760">
    <property type="entry name" value="GPX_CS"/>
</dbReference>
<dbReference type="PANTHER" id="PTHR11592:SF78">
    <property type="entry name" value="GLUTATHIONE PEROXIDASE"/>
    <property type="match status" value="1"/>
</dbReference>
<evidence type="ECO:0000313" key="7">
    <source>
        <dbReference type="Proteomes" id="UP000053237"/>
    </source>
</evidence>
<evidence type="ECO:0000256" key="1">
    <source>
        <dbReference type="ARBA" id="ARBA00006926"/>
    </source>
</evidence>
<dbReference type="InterPro" id="IPR036249">
    <property type="entry name" value="Thioredoxin-like_sf"/>
</dbReference>
<feature type="compositionally biased region" description="Polar residues" evidence="5">
    <location>
        <begin position="121"/>
        <end position="138"/>
    </location>
</feature>
<dbReference type="PRINTS" id="PR01011">
    <property type="entry name" value="GLUTPROXDASE"/>
</dbReference>
<organism evidence="6 7">
    <name type="scientific">Albugo candida</name>
    <dbReference type="NCBI Taxonomy" id="65357"/>
    <lineage>
        <taxon>Eukaryota</taxon>
        <taxon>Sar</taxon>
        <taxon>Stramenopiles</taxon>
        <taxon>Oomycota</taxon>
        <taxon>Peronosporomycetes</taxon>
        <taxon>Albuginales</taxon>
        <taxon>Albuginaceae</taxon>
        <taxon>Albugo</taxon>
    </lineage>
</organism>
<dbReference type="PROSITE" id="PS51355">
    <property type="entry name" value="GLUTATHIONE_PEROXID_3"/>
    <property type="match status" value="1"/>
</dbReference>
<evidence type="ECO:0000256" key="3">
    <source>
        <dbReference type="ARBA" id="ARBA00023002"/>
    </source>
</evidence>
<comment type="similarity">
    <text evidence="1 4">Belongs to the glutathione peroxidase family.</text>
</comment>
<dbReference type="OrthoDB" id="446890at2759"/>
<dbReference type="InParanoid" id="A0A024G7E6"/>
<dbReference type="Gene3D" id="3.40.30.10">
    <property type="entry name" value="Glutaredoxin"/>
    <property type="match status" value="1"/>
</dbReference>
<evidence type="ECO:0000256" key="4">
    <source>
        <dbReference type="RuleBase" id="RU000499"/>
    </source>
</evidence>
<dbReference type="STRING" id="65357.A0A024G7E6"/>
<dbReference type="AlphaFoldDB" id="A0A024G7E6"/>
<protein>
    <recommendedName>
        <fullName evidence="4">Glutathione peroxidase</fullName>
    </recommendedName>
</protein>
<comment type="caution">
    <text evidence="6">The sequence shown here is derived from an EMBL/GenBank/DDBJ whole genome shotgun (WGS) entry which is preliminary data.</text>
</comment>